<name>C6LG77_9FIRM</name>
<proteinExistence type="predicted"/>
<dbReference type="RefSeq" id="WP_006862422.1">
    <property type="nucleotide sequence ID" value="NZ_ACCL02000011.1"/>
</dbReference>
<gene>
    <name evidence="1" type="ORF">BRYFOR_07637</name>
</gene>
<evidence type="ECO:0000313" key="2">
    <source>
        <dbReference type="Proteomes" id="UP000005561"/>
    </source>
</evidence>
<dbReference type="NCBIfam" id="TIGR01669">
    <property type="entry name" value="phage_XkdX"/>
    <property type="match status" value="1"/>
</dbReference>
<dbReference type="Pfam" id="PF09693">
    <property type="entry name" value="Phage_XkdX"/>
    <property type="match status" value="1"/>
</dbReference>
<dbReference type="STRING" id="168384.SAMN05660368_03768"/>
<dbReference type="eggNOG" id="ENOG5034CA1">
    <property type="taxonomic scope" value="Bacteria"/>
</dbReference>
<keyword evidence="2" id="KW-1185">Reference proteome</keyword>
<accession>C6LG77</accession>
<evidence type="ECO:0000313" key="1">
    <source>
        <dbReference type="EMBL" id="EET60441.1"/>
    </source>
</evidence>
<dbReference type="AlphaFoldDB" id="C6LG77"/>
<dbReference type="OrthoDB" id="1925295at2"/>
<comment type="caution">
    <text evidence="1">The sequence shown here is derived from an EMBL/GenBank/DDBJ whole genome shotgun (WGS) entry which is preliminary data.</text>
</comment>
<organism evidence="1 2">
    <name type="scientific">Marvinbryantia formatexigens DSM 14469</name>
    <dbReference type="NCBI Taxonomy" id="478749"/>
    <lineage>
        <taxon>Bacteria</taxon>
        <taxon>Bacillati</taxon>
        <taxon>Bacillota</taxon>
        <taxon>Clostridia</taxon>
        <taxon>Lachnospirales</taxon>
        <taxon>Lachnospiraceae</taxon>
        <taxon>Marvinbryantia</taxon>
    </lineage>
</organism>
<dbReference type="InterPro" id="IPR010022">
    <property type="entry name" value="XkdX"/>
</dbReference>
<reference evidence="1" key="1">
    <citation type="submission" date="2009-07" db="EMBL/GenBank/DDBJ databases">
        <authorList>
            <person name="Weinstock G."/>
            <person name="Sodergren E."/>
            <person name="Clifton S."/>
            <person name="Fulton L."/>
            <person name="Fulton B."/>
            <person name="Courtney L."/>
            <person name="Fronick C."/>
            <person name="Harrison M."/>
            <person name="Strong C."/>
            <person name="Farmer C."/>
            <person name="Delahaunty K."/>
            <person name="Markovic C."/>
            <person name="Hall O."/>
            <person name="Minx P."/>
            <person name="Tomlinson C."/>
            <person name="Mitreva M."/>
            <person name="Nelson J."/>
            <person name="Hou S."/>
            <person name="Wollam A."/>
            <person name="Pepin K.H."/>
            <person name="Johnson M."/>
            <person name="Bhonagiri V."/>
            <person name="Nash W.E."/>
            <person name="Warren W."/>
            <person name="Chinwalla A."/>
            <person name="Mardis E.R."/>
            <person name="Wilson R.K."/>
        </authorList>
    </citation>
    <scope>NUCLEOTIDE SEQUENCE [LARGE SCALE GENOMIC DNA]</scope>
    <source>
        <strain evidence="1">DSM 14469</strain>
    </source>
</reference>
<protein>
    <submittedName>
        <fullName evidence="1">XkdX family protein</fullName>
    </submittedName>
</protein>
<dbReference type="Proteomes" id="UP000005561">
    <property type="component" value="Unassembled WGS sequence"/>
</dbReference>
<sequence>MFEIIKRYYNKGLYSDGNLAVFVTAGKITAEQYAEITGKEYTPEIQPDTRTGMQLLQEQISELRQNQEALLAGANLLTGGAEDE</sequence>
<dbReference type="EMBL" id="ACCL02000011">
    <property type="protein sequence ID" value="EET60441.1"/>
    <property type="molecule type" value="Genomic_DNA"/>
</dbReference>